<evidence type="ECO:0000313" key="2">
    <source>
        <dbReference type="Proteomes" id="UP001151699"/>
    </source>
</evidence>
<accession>A0A9Q0NDE2</accession>
<dbReference type="AlphaFoldDB" id="A0A9Q0NDE2"/>
<reference evidence="1" key="1">
    <citation type="submission" date="2022-07" db="EMBL/GenBank/DDBJ databases">
        <authorList>
            <person name="Trinca V."/>
            <person name="Uliana J.V.C."/>
            <person name="Torres T.T."/>
            <person name="Ward R.J."/>
            <person name="Monesi N."/>
        </authorList>
    </citation>
    <scope>NUCLEOTIDE SEQUENCE</scope>
    <source>
        <strain evidence="1">HSMRA1968</strain>
        <tissue evidence="1">Whole embryos</tissue>
    </source>
</reference>
<name>A0A9Q0NDE2_9DIPT</name>
<proteinExistence type="predicted"/>
<feature type="non-terminal residue" evidence="1">
    <location>
        <position position="84"/>
    </location>
</feature>
<dbReference type="EMBL" id="WJQU01000001">
    <property type="protein sequence ID" value="KAJ6648243.1"/>
    <property type="molecule type" value="Genomic_DNA"/>
</dbReference>
<comment type="caution">
    <text evidence="1">The sequence shown here is derived from an EMBL/GenBank/DDBJ whole genome shotgun (WGS) entry which is preliminary data.</text>
</comment>
<keyword evidence="2" id="KW-1185">Reference proteome</keyword>
<dbReference type="Proteomes" id="UP001151699">
    <property type="component" value="Chromosome A"/>
</dbReference>
<gene>
    <name evidence="1" type="ORF">Bhyg_03470</name>
</gene>
<sequence>CFGNASKVFRILDLETSSVQRQSIFTKERNISEVTSRLYDINFKKRQTLSKSFESFSSKQFNKNHGKDFYRILLSNCSGVQRGK</sequence>
<evidence type="ECO:0000313" key="1">
    <source>
        <dbReference type="EMBL" id="KAJ6648243.1"/>
    </source>
</evidence>
<organism evidence="1 2">
    <name type="scientific">Pseudolycoriella hygida</name>
    <dbReference type="NCBI Taxonomy" id="35572"/>
    <lineage>
        <taxon>Eukaryota</taxon>
        <taxon>Metazoa</taxon>
        <taxon>Ecdysozoa</taxon>
        <taxon>Arthropoda</taxon>
        <taxon>Hexapoda</taxon>
        <taxon>Insecta</taxon>
        <taxon>Pterygota</taxon>
        <taxon>Neoptera</taxon>
        <taxon>Endopterygota</taxon>
        <taxon>Diptera</taxon>
        <taxon>Nematocera</taxon>
        <taxon>Sciaroidea</taxon>
        <taxon>Sciaridae</taxon>
        <taxon>Pseudolycoriella</taxon>
    </lineage>
</organism>
<protein>
    <submittedName>
        <fullName evidence="1">Uncharacterized protein</fullName>
    </submittedName>
</protein>